<feature type="chain" id="PRO_5014664680" description="UVR domain-containing protein" evidence="1">
    <location>
        <begin position="24"/>
        <end position="252"/>
    </location>
</feature>
<name>A0A2N1PMH1_9BACT</name>
<feature type="signal peptide" evidence="1">
    <location>
        <begin position="1"/>
        <end position="23"/>
    </location>
</feature>
<dbReference type="AlphaFoldDB" id="A0A2N1PMH1"/>
<proteinExistence type="predicted"/>
<reference evidence="2 3" key="1">
    <citation type="journal article" date="2017" name="ISME J.">
        <title>Potential for microbial H2 and metal transformations associated with novel bacteria and archaea in deep terrestrial subsurface sediments.</title>
        <authorList>
            <person name="Hernsdorf A.W."/>
            <person name="Amano Y."/>
            <person name="Miyakawa K."/>
            <person name="Ise K."/>
            <person name="Suzuki Y."/>
            <person name="Anantharaman K."/>
            <person name="Probst A."/>
            <person name="Burstein D."/>
            <person name="Thomas B.C."/>
            <person name="Banfield J.F."/>
        </authorList>
    </citation>
    <scope>NUCLEOTIDE SEQUENCE [LARGE SCALE GENOMIC DNA]</scope>
    <source>
        <strain evidence="2">HGW-Wallbacteria-1</strain>
    </source>
</reference>
<dbReference type="Proteomes" id="UP000233256">
    <property type="component" value="Unassembled WGS sequence"/>
</dbReference>
<accession>A0A2N1PMH1</accession>
<evidence type="ECO:0000256" key="1">
    <source>
        <dbReference type="SAM" id="SignalP"/>
    </source>
</evidence>
<gene>
    <name evidence="2" type="ORF">CVV64_14095</name>
</gene>
<evidence type="ECO:0000313" key="3">
    <source>
        <dbReference type="Proteomes" id="UP000233256"/>
    </source>
</evidence>
<keyword evidence="1" id="KW-0732">Signal</keyword>
<evidence type="ECO:0008006" key="4">
    <source>
        <dbReference type="Google" id="ProtNLM"/>
    </source>
</evidence>
<sequence length="252" mass="27423">MKKLFTIITIVAIVFCSPQAILASVPAETSASSAISDTASASVTPYPKAPGGDLRNTLPELTRRASDYLITVTAALGPGQCWPGLGTYRRQMNRYAELEKNVTASNLDADKKKHVLTCAKIAAVTKGITGSSSIAHFITMSIGLAKEFYDRSFLNPTGGRDYLDLDADAIGARFAYENEGIPNFDNGRILETTNPMDVRTLSRYREKLAALMERHVEMLSKGDFEKAAKLKAEAIDPLNAQIALMENQTNSR</sequence>
<protein>
    <recommendedName>
        <fullName evidence="4">UVR domain-containing protein</fullName>
    </recommendedName>
</protein>
<comment type="caution">
    <text evidence="2">The sequence shown here is derived from an EMBL/GenBank/DDBJ whole genome shotgun (WGS) entry which is preliminary data.</text>
</comment>
<dbReference type="EMBL" id="PGXC01000016">
    <property type="protein sequence ID" value="PKK89535.1"/>
    <property type="molecule type" value="Genomic_DNA"/>
</dbReference>
<evidence type="ECO:0000313" key="2">
    <source>
        <dbReference type="EMBL" id="PKK89535.1"/>
    </source>
</evidence>
<organism evidence="2 3">
    <name type="scientific">Candidatus Wallbacteria bacterium HGW-Wallbacteria-1</name>
    <dbReference type="NCBI Taxonomy" id="2013854"/>
    <lineage>
        <taxon>Bacteria</taxon>
        <taxon>Candidatus Walliibacteriota</taxon>
    </lineage>
</organism>